<dbReference type="InterPro" id="IPR013780">
    <property type="entry name" value="Glyco_hydro_b"/>
</dbReference>
<protein>
    <submittedName>
        <fullName evidence="5">DUF5110 domain-containing protein</fullName>
    </submittedName>
</protein>
<evidence type="ECO:0000313" key="6">
    <source>
        <dbReference type="Proteomes" id="UP000282759"/>
    </source>
</evidence>
<dbReference type="SUPFAM" id="SSF51011">
    <property type="entry name" value="Glycosyl hydrolase domain"/>
    <property type="match status" value="1"/>
</dbReference>
<dbReference type="InterPro" id="IPR011013">
    <property type="entry name" value="Gal_mutarotase_sf_dom"/>
</dbReference>
<dbReference type="InterPro" id="IPR048395">
    <property type="entry name" value="Glyco_hydro_31_C"/>
</dbReference>
<evidence type="ECO:0000259" key="4">
    <source>
        <dbReference type="PROSITE" id="PS51820"/>
    </source>
</evidence>
<dbReference type="RefSeq" id="WP_127703385.1">
    <property type="nucleotide sequence ID" value="NZ_SACK01000001.1"/>
</dbReference>
<organism evidence="5 6">
    <name type="scientific">Mucilaginibacter limnophilus</name>
    <dbReference type="NCBI Taxonomy" id="1932778"/>
    <lineage>
        <taxon>Bacteria</taxon>
        <taxon>Pseudomonadati</taxon>
        <taxon>Bacteroidota</taxon>
        <taxon>Sphingobacteriia</taxon>
        <taxon>Sphingobacteriales</taxon>
        <taxon>Sphingobacteriaceae</taxon>
        <taxon>Mucilaginibacter</taxon>
    </lineage>
</organism>
<dbReference type="Gene3D" id="2.60.40.1760">
    <property type="entry name" value="glycosyl hydrolase (family 31)"/>
    <property type="match status" value="1"/>
</dbReference>
<evidence type="ECO:0000256" key="3">
    <source>
        <dbReference type="SAM" id="SignalP"/>
    </source>
</evidence>
<reference evidence="5 6" key="1">
    <citation type="submission" date="2019-01" db="EMBL/GenBank/DDBJ databases">
        <authorList>
            <person name="Chen W.-M."/>
        </authorList>
    </citation>
    <scope>NUCLEOTIDE SEQUENCE [LARGE SCALE GENOMIC DNA]</scope>
    <source>
        <strain evidence="5 6">YBJ-36</strain>
    </source>
</reference>
<dbReference type="PANTHER" id="PTHR43863">
    <property type="entry name" value="HYDROLASE, PUTATIVE (AFU_ORTHOLOGUE AFUA_1G03140)-RELATED"/>
    <property type="match status" value="1"/>
</dbReference>
<dbReference type="AlphaFoldDB" id="A0A437MZA7"/>
<accession>A0A437MZA7</accession>
<dbReference type="InterPro" id="IPR037524">
    <property type="entry name" value="PA14/GLEYA"/>
</dbReference>
<name>A0A437MZA7_9SPHI</name>
<keyword evidence="2" id="KW-0326">Glycosidase</keyword>
<feature type="chain" id="PRO_5019430469" evidence="3">
    <location>
        <begin position="24"/>
        <end position="942"/>
    </location>
</feature>
<comment type="caution">
    <text evidence="5">The sequence shown here is derived from an EMBL/GenBank/DDBJ whole genome shotgun (WGS) entry which is preliminary data.</text>
</comment>
<dbReference type="Pfam" id="PF13802">
    <property type="entry name" value="Gal_mutarotas_2"/>
    <property type="match status" value="1"/>
</dbReference>
<keyword evidence="6" id="KW-1185">Reference proteome</keyword>
<dbReference type="Proteomes" id="UP000282759">
    <property type="component" value="Unassembled WGS sequence"/>
</dbReference>
<dbReference type="Pfam" id="PF21365">
    <property type="entry name" value="Glyco_hydro_31_3rd"/>
    <property type="match status" value="1"/>
</dbReference>
<feature type="signal peptide" evidence="3">
    <location>
        <begin position="1"/>
        <end position="23"/>
    </location>
</feature>
<dbReference type="OrthoDB" id="176168at2"/>
<dbReference type="InterPro" id="IPR000322">
    <property type="entry name" value="Glyco_hydro_31_TIM"/>
</dbReference>
<gene>
    <name evidence="5" type="ORF">EOD41_03535</name>
</gene>
<dbReference type="Pfam" id="PF17137">
    <property type="entry name" value="DUF5110"/>
    <property type="match status" value="1"/>
</dbReference>
<sequence>MPKKLLAFLMLIAAVFLCAPVFAQSGYTSIPGGIRVKLSSGNTLQVTAMGKSVIHVQRSHDILNAQKSLMVMDSNTKADYSVTKKQGHVSVKTSAVEAVVSLADGSIIFTDAAGKLLSAATKSDFTPVSNGGETSWQLQQYFTSSPTEAFYGLGQHQEGLMNYKGYQVNLSQYNTDVAIPFMVSNKNYGILWDNYSITKVGDVRAYQPLSGLKLISKTGDEGWLTASYVSLNDSTKVFVQRPESVLDYAFLKDQDKFPAGVKLGDSRVIYEGSLASGYAGVHKFHLKYSGYIKIWVDGKLVANKWRQAWNPGSQIFEVNFQKDKTQPVRIEWIPDGGEAYLALNWLPPLSAKEQNEMAFSSEAGDLIDYYFIAGANADEVISGYRTLTGKATLLPKWAYGFWQSRERYKTQDEILSTIKEFRKRKIPIDNIVLDWSYWKQDQWGSQEFDETRFPDATGMIKSLHNDYHAHFMISVWPKFYKGTANYDYLNSKGLLYKRNIADARRDWIGKGYESTFYDAYNPQARAEVWSMMNKHLYSKGIDAWWMDASEPDLHSNLDVETRKTTFTPTYLGSSTKYFNAFALENAHGIYEGQRGTNPSARVFTLTRSAYGGMQRYAAATWSGDIASRWEDLKAQIPAGLNFSLSGMPYWTMDIGGFSVERRYEKPSAENLDEWRELNTRWYQYGAFVPLFRQHGQYPFREIYNIAPEGHKAYKSMLYYNKLRYRLMPYIYSLAGETYHSNYTLMRGLVMDFGADTAVNNIADQYMFGPSLLINPVTDYRAVSRKVYLPKGANWYDLYTGKLFKGGNTITADAPYERMPIFVKQGAIIPFGPEIQYTAEKTDGIITVFVYTGANGSFSLYEDEGLNYNYEKGQFSTIPLKYNNASGELTIGARKGSYPGISSQRKFKIVWVTESSGASTDIDKQQGQTVTYTGKLLTIKRKY</sequence>
<evidence type="ECO:0000313" key="5">
    <source>
        <dbReference type="EMBL" id="RVU03020.1"/>
    </source>
</evidence>
<keyword evidence="2" id="KW-0378">Hydrolase</keyword>
<dbReference type="EMBL" id="SACK01000001">
    <property type="protein sequence ID" value="RVU03020.1"/>
    <property type="molecule type" value="Genomic_DNA"/>
</dbReference>
<dbReference type="Gene3D" id="2.60.120.380">
    <property type="match status" value="1"/>
</dbReference>
<dbReference type="Pfam" id="PF01055">
    <property type="entry name" value="Glyco_hydro_31_2nd"/>
    <property type="match status" value="1"/>
</dbReference>
<dbReference type="InterPro" id="IPR017853">
    <property type="entry name" value="GH"/>
</dbReference>
<dbReference type="InterPro" id="IPR033403">
    <property type="entry name" value="DUF5110"/>
</dbReference>
<dbReference type="SUPFAM" id="SSF74650">
    <property type="entry name" value="Galactose mutarotase-like"/>
    <property type="match status" value="1"/>
</dbReference>
<dbReference type="InterPro" id="IPR025887">
    <property type="entry name" value="Glyco_hydro_31_N_dom"/>
</dbReference>
<dbReference type="PROSITE" id="PS51820">
    <property type="entry name" value="PA14"/>
    <property type="match status" value="1"/>
</dbReference>
<dbReference type="SUPFAM" id="SSF51445">
    <property type="entry name" value="(Trans)glycosidases"/>
    <property type="match status" value="1"/>
</dbReference>
<dbReference type="CDD" id="cd14752">
    <property type="entry name" value="GH31_N"/>
    <property type="match status" value="1"/>
</dbReference>
<feature type="domain" description="PA14" evidence="4">
    <location>
        <begin position="218"/>
        <end position="361"/>
    </location>
</feature>
<dbReference type="Gene3D" id="3.20.20.80">
    <property type="entry name" value="Glycosidases"/>
    <property type="match status" value="1"/>
</dbReference>
<dbReference type="SUPFAM" id="SSF56988">
    <property type="entry name" value="Anthrax protective antigen"/>
    <property type="match status" value="1"/>
</dbReference>
<proteinExistence type="inferred from homology"/>
<dbReference type="CDD" id="cd06591">
    <property type="entry name" value="GH31_xylosidase_XylS"/>
    <property type="match status" value="1"/>
</dbReference>
<dbReference type="GO" id="GO:0004553">
    <property type="term" value="F:hydrolase activity, hydrolyzing O-glycosyl compounds"/>
    <property type="evidence" value="ECO:0007669"/>
    <property type="project" value="InterPro"/>
</dbReference>
<dbReference type="GO" id="GO:0030246">
    <property type="term" value="F:carbohydrate binding"/>
    <property type="evidence" value="ECO:0007669"/>
    <property type="project" value="InterPro"/>
</dbReference>
<comment type="similarity">
    <text evidence="1 2">Belongs to the glycosyl hydrolase 31 family.</text>
</comment>
<dbReference type="Gene3D" id="2.60.40.1180">
    <property type="entry name" value="Golgi alpha-mannosidase II"/>
    <property type="match status" value="2"/>
</dbReference>
<dbReference type="GO" id="GO:0005975">
    <property type="term" value="P:carbohydrate metabolic process"/>
    <property type="evidence" value="ECO:0007669"/>
    <property type="project" value="InterPro"/>
</dbReference>
<dbReference type="PANTHER" id="PTHR43863:SF2">
    <property type="entry name" value="MALTASE-GLUCOAMYLASE"/>
    <property type="match status" value="1"/>
</dbReference>
<dbReference type="InterPro" id="IPR051816">
    <property type="entry name" value="Glycosyl_Hydrolase_31"/>
</dbReference>
<evidence type="ECO:0000256" key="1">
    <source>
        <dbReference type="ARBA" id="ARBA00007806"/>
    </source>
</evidence>
<keyword evidence="3" id="KW-0732">Signal</keyword>
<evidence type="ECO:0000256" key="2">
    <source>
        <dbReference type="RuleBase" id="RU361185"/>
    </source>
</evidence>